<evidence type="ECO:0000313" key="3">
    <source>
        <dbReference type="EMBL" id="NMV36991.1"/>
    </source>
</evidence>
<reference evidence="4" key="1">
    <citation type="submission" date="2016-06" db="EMBL/GenBank/DDBJ databases">
        <authorList>
            <person name="Xu Y."/>
            <person name="Nagy A."/>
            <person name="Yan X."/>
            <person name="Kim S.W."/>
            <person name="Haley B."/>
            <person name="Liu N.T."/>
            <person name="Nou X."/>
        </authorList>
    </citation>
    <scope>NUCLEOTIDE SEQUENCE [LARGE SCALE GENOMIC DNA]</scope>
    <source>
        <strain evidence="4">ATCC 49129</strain>
    </source>
</reference>
<dbReference type="Proteomes" id="UP000078572">
    <property type="component" value="Chromosome 1"/>
</dbReference>
<sequence length="122" mass="13513">MRIRQAGLKRQSRGITMFGMLIGIIVLITAVLPAIRSIPSLMEYQAITRAVKQARERASTREEVSNAFDKQAAIDDIKSIKGEDLEVLDAGGTIQAVRFSYKREIPMYGPIGLVITYSGTLR</sequence>
<evidence type="ECO:0000313" key="2">
    <source>
        <dbReference type="EMBL" id="ANJ72954.1"/>
    </source>
</evidence>
<gene>
    <name evidence="2" type="ORF">A9Y76_10985</name>
    <name evidence="3" type="ORF">HGR00_03615</name>
</gene>
<accession>A0A191ZXV6</accession>
<name>A0A191ZXV6_9RALS</name>
<dbReference type="RefSeq" id="WP_021195362.1">
    <property type="nucleotide sequence ID" value="NZ_CP012605.1"/>
</dbReference>
<keyword evidence="4" id="KW-1185">Reference proteome</keyword>
<evidence type="ECO:0000313" key="5">
    <source>
        <dbReference type="Proteomes" id="UP000575469"/>
    </source>
</evidence>
<dbReference type="GeneID" id="61526543"/>
<keyword evidence="1" id="KW-0812">Transmembrane</keyword>
<dbReference type="OrthoDB" id="9133279at2"/>
<dbReference type="EMBL" id="JABBZM010000002">
    <property type="protein sequence ID" value="NMV36991.1"/>
    <property type="molecule type" value="Genomic_DNA"/>
</dbReference>
<keyword evidence="1" id="KW-1133">Transmembrane helix</keyword>
<protein>
    <submittedName>
        <fullName evidence="2">DUF4845 domain-containing protein</fullName>
    </submittedName>
</protein>
<proteinExistence type="predicted"/>
<keyword evidence="1" id="KW-0472">Membrane</keyword>
<reference evidence="3 5" key="3">
    <citation type="submission" date="2020-04" db="EMBL/GenBank/DDBJ databases">
        <title>Ralstonia insidiosa genome sequencing and assembly.</title>
        <authorList>
            <person name="Martins R.C.R."/>
            <person name="Perdigao-Neto L.V."/>
            <person name="Levin A.S.S."/>
            <person name="Costa S.F."/>
        </authorList>
    </citation>
    <scope>NUCLEOTIDE SEQUENCE [LARGE SCALE GENOMIC DNA]</scope>
    <source>
        <strain evidence="3 5">5047</strain>
    </source>
</reference>
<evidence type="ECO:0000313" key="4">
    <source>
        <dbReference type="Proteomes" id="UP000078572"/>
    </source>
</evidence>
<dbReference type="Pfam" id="PF16137">
    <property type="entry name" value="DUF4845"/>
    <property type="match status" value="1"/>
</dbReference>
<dbReference type="InterPro" id="IPR032314">
    <property type="entry name" value="DUF4845"/>
</dbReference>
<feature type="transmembrane region" description="Helical" evidence="1">
    <location>
        <begin position="12"/>
        <end position="35"/>
    </location>
</feature>
<reference evidence="2" key="2">
    <citation type="submission" date="2016-06" db="EMBL/GenBank/DDBJ databases">
        <authorList>
            <person name="Kjaerup R.B."/>
            <person name="Dalgaard T.S."/>
            <person name="Juul-Madsen H.R."/>
        </authorList>
    </citation>
    <scope>NUCLEOTIDE SEQUENCE [LARGE SCALE GENOMIC DNA]</scope>
    <source>
        <strain evidence="2">ATCC 49129</strain>
    </source>
</reference>
<organism evidence="2 4">
    <name type="scientific">Ralstonia insidiosa</name>
    <dbReference type="NCBI Taxonomy" id="190721"/>
    <lineage>
        <taxon>Bacteria</taxon>
        <taxon>Pseudomonadati</taxon>
        <taxon>Pseudomonadota</taxon>
        <taxon>Betaproteobacteria</taxon>
        <taxon>Burkholderiales</taxon>
        <taxon>Burkholderiaceae</taxon>
        <taxon>Ralstonia</taxon>
    </lineage>
</organism>
<dbReference type="STRING" id="190721.ACS15_2336"/>
<dbReference type="Proteomes" id="UP000575469">
    <property type="component" value="Unassembled WGS sequence"/>
</dbReference>
<dbReference type="AlphaFoldDB" id="A0A191ZXV6"/>
<evidence type="ECO:0000256" key="1">
    <source>
        <dbReference type="SAM" id="Phobius"/>
    </source>
</evidence>
<dbReference type="EMBL" id="CP016022">
    <property type="protein sequence ID" value="ANJ72954.1"/>
    <property type="molecule type" value="Genomic_DNA"/>
</dbReference>